<comment type="caution">
    <text evidence="2">The sequence shown here is derived from an EMBL/GenBank/DDBJ whole genome shotgun (WGS) entry which is preliminary data.</text>
</comment>
<dbReference type="EMBL" id="JAALHA020000021">
    <property type="protein sequence ID" value="MDR9899032.1"/>
    <property type="molecule type" value="Genomic_DNA"/>
</dbReference>
<dbReference type="RefSeq" id="WP_208344123.1">
    <property type="nucleotide sequence ID" value="NZ_CAWQFN010000477.1"/>
</dbReference>
<evidence type="ECO:0000313" key="3">
    <source>
        <dbReference type="Proteomes" id="UP000667802"/>
    </source>
</evidence>
<proteinExistence type="predicted"/>
<name>A0AAP5ICB2_9CYAN</name>
<sequence>MPEPEPENVTAHLIGGIPENEIAAQQGSFAKFNLKLDNLITPHRPGYSGFCSHITTKEAIKDSLEQNADVQATLSNHHIILEDWWRIARDDFAKLEGNNVLPQVRQELLTSLKQKLIPEGVLDEFQVAGVFVNWWQQIRYDLKTIISIGWHHTLIPDEYLLSAFFQEDVDRIEELENKISAAQGELIEALESAQEVASYEPDEEESITVTVIKKSLKELIEDLKHAAAGSSGARERRRYQTEYDVITRIEKHLKEYKDTLKQQQSNLDLKLHLKRLGGDEAKAETRELLKQMETQLNGLNPNNKEDKKRITALNKDEAALNLRLSRTDEVLTAINGPLTDSEAKTLILQKLYDWVKEQLTRYLNAEKRVLSACIENLWDKYAVSSLQLETERAETLKTLNKFLSKLGYLE</sequence>
<reference evidence="3" key="1">
    <citation type="journal article" date="2021" name="Science">
        <title>Hunting the eagle killer: A cyanobacterial neurotoxin causes vacuolar myelinopathy.</title>
        <authorList>
            <person name="Breinlinger S."/>
            <person name="Phillips T.J."/>
            <person name="Haram B.N."/>
            <person name="Mares J."/>
            <person name="Martinez Yerena J.A."/>
            <person name="Hrouzek P."/>
            <person name="Sobotka R."/>
            <person name="Henderson W.M."/>
            <person name="Schmieder P."/>
            <person name="Williams S.M."/>
            <person name="Lauderdale J.D."/>
            <person name="Wilde H.D."/>
            <person name="Gerrin W."/>
            <person name="Kust A."/>
            <person name="Washington J.W."/>
            <person name="Wagner C."/>
            <person name="Geier B."/>
            <person name="Liebeke M."/>
            <person name="Enke H."/>
            <person name="Niedermeyer T.H.J."/>
            <person name="Wilde S.B."/>
        </authorList>
    </citation>
    <scope>NUCLEOTIDE SEQUENCE [LARGE SCALE GENOMIC DNA]</scope>
    <source>
        <strain evidence="3">Thurmond2011</strain>
    </source>
</reference>
<dbReference type="Proteomes" id="UP000667802">
    <property type="component" value="Unassembled WGS sequence"/>
</dbReference>
<organism evidence="2 3">
    <name type="scientific">Aetokthonos hydrillicola Thurmond2011</name>
    <dbReference type="NCBI Taxonomy" id="2712845"/>
    <lineage>
        <taxon>Bacteria</taxon>
        <taxon>Bacillati</taxon>
        <taxon>Cyanobacteriota</taxon>
        <taxon>Cyanophyceae</taxon>
        <taxon>Nostocales</taxon>
        <taxon>Hapalosiphonaceae</taxon>
        <taxon>Aetokthonos</taxon>
    </lineage>
</organism>
<keyword evidence="3" id="KW-1185">Reference proteome</keyword>
<evidence type="ECO:0000256" key="1">
    <source>
        <dbReference type="SAM" id="Coils"/>
    </source>
</evidence>
<accession>A0AAP5ICB2</accession>
<feature type="coiled-coil region" evidence="1">
    <location>
        <begin position="165"/>
        <end position="192"/>
    </location>
</feature>
<gene>
    <name evidence="2" type="ORF">G7B40_031400</name>
</gene>
<dbReference type="AlphaFoldDB" id="A0AAP5ICB2"/>
<protein>
    <submittedName>
        <fullName evidence="2">Uncharacterized protein</fullName>
    </submittedName>
</protein>
<evidence type="ECO:0000313" key="2">
    <source>
        <dbReference type="EMBL" id="MDR9899032.1"/>
    </source>
</evidence>
<keyword evidence="1" id="KW-0175">Coiled coil</keyword>